<proteinExistence type="predicted"/>
<dbReference type="EMBL" id="SUMG01000001">
    <property type="protein sequence ID" value="NBG86945.1"/>
    <property type="molecule type" value="Genomic_DNA"/>
</dbReference>
<organism evidence="2 3">
    <name type="scientific">Isachenkonia alkalipeptolytica</name>
    <dbReference type="NCBI Taxonomy" id="2565777"/>
    <lineage>
        <taxon>Bacteria</taxon>
        <taxon>Bacillati</taxon>
        <taxon>Bacillota</taxon>
        <taxon>Clostridia</taxon>
        <taxon>Eubacteriales</taxon>
        <taxon>Clostridiaceae</taxon>
        <taxon>Isachenkonia</taxon>
    </lineage>
</organism>
<evidence type="ECO:0000313" key="3">
    <source>
        <dbReference type="Proteomes" id="UP000449710"/>
    </source>
</evidence>
<feature type="transmembrane region" description="Helical" evidence="1">
    <location>
        <begin position="104"/>
        <end position="124"/>
    </location>
</feature>
<name>A0AA43XJC5_9CLOT</name>
<keyword evidence="1" id="KW-0812">Transmembrane</keyword>
<dbReference type="Proteomes" id="UP000449710">
    <property type="component" value="Unassembled WGS sequence"/>
</dbReference>
<sequence>MNSNVEISSKMKVHDLVLISILSASITAGKLALSFVPNVEVVSLLFMVYAVALGVKRTLMISVIFATTEIFLYGFSTWVLGYYFVWPILILATGLLKGSVKSEYGFAMIAGIFGLSFGFLFAMFESLFYGIAYGMAYWVRGIPLDIVHGASNYVLAIILFNPLVKVFKKQLNQYFSP</sequence>
<feature type="transmembrane region" description="Helical" evidence="1">
    <location>
        <begin position="43"/>
        <end position="64"/>
    </location>
</feature>
<gene>
    <name evidence="2" type="ORF">ISALK_00385</name>
</gene>
<feature type="transmembrane region" description="Helical" evidence="1">
    <location>
        <begin position="70"/>
        <end position="92"/>
    </location>
</feature>
<comment type="caution">
    <text evidence="2">The sequence shown here is derived from an EMBL/GenBank/DDBJ whole genome shotgun (WGS) entry which is preliminary data.</text>
</comment>
<accession>A0AA43XJC5</accession>
<feature type="transmembrane region" description="Helical" evidence="1">
    <location>
        <begin position="144"/>
        <end position="164"/>
    </location>
</feature>
<reference evidence="2 3" key="1">
    <citation type="submission" date="2019-04" db="EMBL/GenBank/DDBJ databases">
        <title>Isachenkonia alkalipeptolytica gen. nov. sp. nov. a new anaerobic, alkiliphilic organothrophic bacterium capable to reduce synthesized ferrihydrite isolated from a soda lake.</title>
        <authorList>
            <person name="Toshchakov S.V."/>
            <person name="Zavarzina D.G."/>
            <person name="Zhilina T.N."/>
            <person name="Kostrikina N.A."/>
            <person name="Kublanov I.V."/>
        </authorList>
    </citation>
    <scope>NUCLEOTIDE SEQUENCE [LARGE SCALE GENOMIC DNA]</scope>
    <source>
        <strain evidence="2 3">Z-1701</strain>
    </source>
</reference>
<evidence type="ECO:0000256" key="1">
    <source>
        <dbReference type="SAM" id="Phobius"/>
    </source>
</evidence>
<evidence type="ECO:0008006" key="4">
    <source>
        <dbReference type="Google" id="ProtNLM"/>
    </source>
</evidence>
<keyword evidence="3" id="KW-1185">Reference proteome</keyword>
<dbReference type="Gene3D" id="1.10.1760.20">
    <property type="match status" value="1"/>
</dbReference>
<protein>
    <recommendedName>
        <fullName evidence="4">ECF transporter S component</fullName>
    </recommendedName>
</protein>
<keyword evidence="1" id="KW-0472">Membrane</keyword>
<dbReference type="AlphaFoldDB" id="A0AA43XJC5"/>
<evidence type="ECO:0000313" key="2">
    <source>
        <dbReference type="EMBL" id="NBG86945.1"/>
    </source>
</evidence>
<feature type="transmembrane region" description="Helical" evidence="1">
    <location>
        <begin position="16"/>
        <end position="36"/>
    </location>
</feature>
<keyword evidence="1" id="KW-1133">Transmembrane helix</keyword>
<dbReference type="RefSeq" id="WP_160718254.1">
    <property type="nucleotide sequence ID" value="NZ_SUMG01000001.1"/>
</dbReference>